<evidence type="ECO:0000313" key="1">
    <source>
        <dbReference type="EMBL" id="OQE06902.1"/>
    </source>
</evidence>
<gene>
    <name evidence="1" type="ORF">PENVUL_c016G06083</name>
</gene>
<evidence type="ECO:0000313" key="2">
    <source>
        <dbReference type="Proteomes" id="UP000191518"/>
    </source>
</evidence>
<dbReference type="STRING" id="29845.A0A1V6RYM9"/>
<sequence length="269" mass="29981">MGSVNGQPFESVFADAPMKAIVGKSKTIFYVHPGVLRQGISALTAMVAGPWHKAGEKVIDWSCFDEETINCVLGFCYGQRPYCIPWQSAINNGESVPESVLTKSDAEEDAEPKSSPTIRSYTGDAIVLHAKVYSFAHHYLVDDLQSFALMQMKDCFEPCLKEYSSSPKATCRCLADAIQIIYGNTFSSNNNVNPARKQISGFIAASYDKLSHYFAHFHEDTGTFMIDLAFELSRLLQSMKADLISKEYQIDALLPPEPKKQRCKIQPLR</sequence>
<protein>
    <recommendedName>
        <fullName evidence="3">BTB domain-containing protein</fullName>
    </recommendedName>
</protein>
<organism evidence="1 2">
    <name type="scientific">Penicillium vulpinum</name>
    <dbReference type="NCBI Taxonomy" id="29845"/>
    <lineage>
        <taxon>Eukaryota</taxon>
        <taxon>Fungi</taxon>
        <taxon>Dikarya</taxon>
        <taxon>Ascomycota</taxon>
        <taxon>Pezizomycotina</taxon>
        <taxon>Eurotiomycetes</taxon>
        <taxon>Eurotiomycetidae</taxon>
        <taxon>Eurotiales</taxon>
        <taxon>Aspergillaceae</taxon>
        <taxon>Penicillium</taxon>
    </lineage>
</organism>
<proteinExistence type="predicted"/>
<dbReference type="Gene3D" id="3.30.710.10">
    <property type="entry name" value="Potassium Channel Kv1.1, Chain A"/>
    <property type="match status" value="1"/>
</dbReference>
<evidence type="ECO:0008006" key="3">
    <source>
        <dbReference type="Google" id="ProtNLM"/>
    </source>
</evidence>
<accession>A0A1V6RYM9</accession>
<comment type="caution">
    <text evidence="1">The sequence shown here is derived from an EMBL/GenBank/DDBJ whole genome shotgun (WGS) entry which is preliminary data.</text>
</comment>
<dbReference type="AlphaFoldDB" id="A0A1V6RYM9"/>
<name>A0A1V6RYM9_9EURO</name>
<dbReference type="Proteomes" id="UP000191518">
    <property type="component" value="Unassembled WGS sequence"/>
</dbReference>
<dbReference type="EMBL" id="MDYP01000016">
    <property type="protein sequence ID" value="OQE06902.1"/>
    <property type="molecule type" value="Genomic_DNA"/>
</dbReference>
<dbReference type="InterPro" id="IPR011333">
    <property type="entry name" value="SKP1/BTB/POZ_sf"/>
</dbReference>
<keyword evidence="2" id="KW-1185">Reference proteome</keyword>
<reference evidence="2" key="1">
    <citation type="journal article" date="2017" name="Nat. Microbiol.">
        <title>Global analysis of biosynthetic gene clusters reveals vast potential of secondary metabolite production in Penicillium species.</title>
        <authorList>
            <person name="Nielsen J.C."/>
            <person name="Grijseels S."/>
            <person name="Prigent S."/>
            <person name="Ji B."/>
            <person name="Dainat J."/>
            <person name="Nielsen K.F."/>
            <person name="Frisvad J.C."/>
            <person name="Workman M."/>
            <person name="Nielsen J."/>
        </authorList>
    </citation>
    <scope>NUCLEOTIDE SEQUENCE [LARGE SCALE GENOMIC DNA]</scope>
    <source>
        <strain evidence="2">IBT 29486</strain>
    </source>
</reference>